<dbReference type="PANTHER" id="PTHR47660:SF3">
    <property type="entry name" value="FINGER DOMAIN PROTEIN, PUTATIVE (AFU_ORTHOLOGUE AFUA_4G03310)-RELATED"/>
    <property type="match status" value="1"/>
</dbReference>
<keyword evidence="5" id="KW-0539">Nucleus</keyword>
<dbReference type="InterPro" id="IPR036864">
    <property type="entry name" value="Zn2-C6_fun-type_DNA-bd_sf"/>
</dbReference>
<evidence type="ECO:0000256" key="5">
    <source>
        <dbReference type="ARBA" id="ARBA00023242"/>
    </source>
</evidence>
<dbReference type="GO" id="GO:0008270">
    <property type="term" value="F:zinc ion binding"/>
    <property type="evidence" value="ECO:0007669"/>
    <property type="project" value="InterPro"/>
</dbReference>
<dbReference type="OrthoDB" id="4216928at2759"/>
<evidence type="ECO:0000256" key="3">
    <source>
        <dbReference type="ARBA" id="ARBA00023015"/>
    </source>
</evidence>
<evidence type="ECO:0000313" key="8">
    <source>
        <dbReference type="Proteomes" id="UP000070700"/>
    </source>
</evidence>
<evidence type="ECO:0000313" key="7">
    <source>
        <dbReference type="EMBL" id="KUJ06574.1"/>
    </source>
</evidence>
<protein>
    <recommendedName>
        <fullName evidence="6">Zn(2)-C6 fungal-type domain-containing protein</fullName>
    </recommendedName>
</protein>
<dbReference type="KEGG" id="psco:LY89DRAFT_405987"/>
<name>A0A132B3S7_MOLSC</name>
<dbReference type="InParanoid" id="A0A132B3S7"/>
<dbReference type="SUPFAM" id="SSF57701">
    <property type="entry name" value="Zn2/Cys6 DNA-binding domain"/>
    <property type="match status" value="1"/>
</dbReference>
<keyword evidence="3" id="KW-0805">Transcription regulation</keyword>
<dbReference type="CDD" id="cd00067">
    <property type="entry name" value="GAL4"/>
    <property type="match status" value="1"/>
</dbReference>
<dbReference type="GeneID" id="28817024"/>
<organism evidence="7 8">
    <name type="scientific">Mollisia scopiformis</name>
    <name type="common">Conifer needle endophyte fungus</name>
    <name type="synonym">Phialocephala scopiformis</name>
    <dbReference type="NCBI Taxonomy" id="149040"/>
    <lineage>
        <taxon>Eukaryota</taxon>
        <taxon>Fungi</taxon>
        <taxon>Dikarya</taxon>
        <taxon>Ascomycota</taxon>
        <taxon>Pezizomycotina</taxon>
        <taxon>Leotiomycetes</taxon>
        <taxon>Helotiales</taxon>
        <taxon>Mollisiaceae</taxon>
        <taxon>Mollisia</taxon>
    </lineage>
</organism>
<keyword evidence="2" id="KW-0862">Zinc</keyword>
<dbReference type="Proteomes" id="UP000070700">
    <property type="component" value="Unassembled WGS sequence"/>
</dbReference>
<dbReference type="RefSeq" id="XP_018060929.1">
    <property type="nucleotide sequence ID" value="XM_018207298.1"/>
</dbReference>
<evidence type="ECO:0000256" key="1">
    <source>
        <dbReference type="ARBA" id="ARBA00022723"/>
    </source>
</evidence>
<feature type="domain" description="Zn(2)-C6 fungal-type" evidence="6">
    <location>
        <begin position="7"/>
        <end position="37"/>
    </location>
</feature>
<sequence length="331" mass="37058">MSTLRKACRNCTLYKRKCIVQLPKCIRCAQRGLECSYDLEPIITPTTQLQELPHFLFNPSNCDSPGYCIMKTLKFRPSFIDPTICRPGHRDAIEALRWGYLPVTGLLRAGKPAIFVHPKLQMHSDCDYLAALGEIGESGASHESFEVLLQLNVTKVPIKEALVALQALIVYLSTFVFPGSPGQQINAEKYLNVLSDWTRTLLASAKTRMPPDQSPWQEWLFGESVRRTILMSYILSLAISSFHAGHCTNWLFVESLPFDRRAGLWMAESPQAWIAAAKAKTGEEVGERLSSLHEFAEGLNRSEHTFYGDIFLALLAYGHNGGNTSKAVHKN</sequence>
<evidence type="ECO:0000259" key="6">
    <source>
        <dbReference type="PROSITE" id="PS50048"/>
    </source>
</evidence>
<reference evidence="7 8" key="1">
    <citation type="submission" date="2015-10" db="EMBL/GenBank/DDBJ databases">
        <title>Full genome of DAOMC 229536 Phialocephala scopiformis, a fungal endophyte of spruce producing the potent anti-insectan compound rugulosin.</title>
        <authorList>
            <consortium name="DOE Joint Genome Institute"/>
            <person name="Walker A.K."/>
            <person name="Frasz S.L."/>
            <person name="Seifert K.A."/>
            <person name="Miller J.D."/>
            <person name="Mondo S.J."/>
            <person name="Labutti K."/>
            <person name="Lipzen A."/>
            <person name="Dockter R."/>
            <person name="Kennedy M."/>
            <person name="Grigoriev I.V."/>
            <person name="Spatafora J.W."/>
        </authorList>
    </citation>
    <scope>NUCLEOTIDE SEQUENCE [LARGE SCALE GENOMIC DNA]</scope>
    <source>
        <strain evidence="7 8">CBS 120377</strain>
    </source>
</reference>
<dbReference type="PROSITE" id="PS00463">
    <property type="entry name" value="ZN2_CY6_FUNGAL_1"/>
    <property type="match status" value="1"/>
</dbReference>
<dbReference type="SMART" id="SM00066">
    <property type="entry name" value="GAL4"/>
    <property type="match status" value="1"/>
</dbReference>
<keyword evidence="8" id="KW-1185">Reference proteome</keyword>
<gene>
    <name evidence="7" type="ORF">LY89DRAFT_405987</name>
</gene>
<dbReference type="PROSITE" id="PS50048">
    <property type="entry name" value="ZN2_CY6_FUNGAL_2"/>
    <property type="match status" value="1"/>
</dbReference>
<dbReference type="PANTHER" id="PTHR47660">
    <property type="entry name" value="TRANSCRIPTION FACTOR WITH C2H2 AND ZN(2)-CYS(6) DNA BINDING DOMAIN (EUROFUNG)-RELATED-RELATED"/>
    <property type="match status" value="1"/>
</dbReference>
<dbReference type="EMBL" id="KQ947445">
    <property type="protein sequence ID" value="KUJ06574.1"/>
    <property type="molecule type" value="Genomic_DNA"/>
</dbReference>
<accession>A0A132B3S7</accession>
<keyword evidence="1" id="KW-0479">Metal-binding</keyword>
<dbReference type="GO" id="GO:0000981">
    <property type="term" value="F:DNA-binding transcription factor activity, RNA polymerase II-specific"/>
    <property type="evidence" value="ECO:0007669"/>
    <property type="project" value="InterPro"/>
</dbReference>
<dbReference type="Gene3D" id="4.10.240.10">
    <property type="entry name" value="Zn(2)-C6 fungal-type DNA-binding domain"/>
    <property type="match status" value="1"/>
</dbReference>
<evidence type="ECO:0000256" key="4">
    <source>
        <dbReference type="ARBA" id="ARBA00023163"/>
    </source>
</evidence>
<proteinExistence type="predicted"/>
<evidence type="ECO:0000256" key="2">
    <source>
        <dbReference type="ARBA" id="ARBA00022833"/>
    </source>
</evidence>
<dbReference type="InterPro" id="IPR001138">
    <property type="entry name" value="Zn2Cys6_DnaBD"/>
</dbReference>
<keyword evidence="4" id="KW-0804">Transcription</keyword>
<dbReference type="AlphaFoldDB" id="A0A132B3S7"/>
<dbReference type="Pfam" id="PF00172">
    <property type="entry name" value="Zn_clus"/>
    <property type="match status" value="1"/>
</dbReference>